<proteinExistence type="predicted"/>
<protein>
    <submittedName>
        <fullName evidence="3">von Willebrand factor type A domain protein</fullName>
    </submittedName>
</protein>
<reference evidence="4" key="1">
    <citation type="submission" date="2014-10" db="EMBL/GenBank/DDBJ databases">
        <authorList>
            <person name="Kuske C.R."/>
            <person name="Challacombe J.F."/>
            <person name="Daligault H.E."/>
            <person name="Davenport K.W."/>
            <person name="Johnson S.L."/>
            <person name="Siddaramappa S."/>
            <person name="Petersen J.M."/>
        </authorList>
    </citation>
    <scope>NUCLEOTIDE SEQUENCE [LARGE SCALE GENOMIC DNA]</scope>
    <source>
        <strain evidence="4">CA97-1460</strain>
    </source>
</reference>
<name>A0A1J0KTR8_9GAMM</name>
<keyword evidence="1" id="KW-1133">Transmembrane helix</keyword>
<dbReference type="OrthoDB" id="9807628at2"/>
<dbReference type="KEGG" id="frc:KX01_506"/>
<dbReference type="Proteomes" id="UP000182521">
    <property type="component" value="Chromosome"/>
</dbReference>
<dbReference type="InterPro" id="IPR050768">
    <property type="entry name" value="UPF0353/GerABKA_families"/>
</dbReference>
<dbReference type="PANTHER" id="PTHR22550">
    <property type="entry name" value="SPORE GERMINATION PROTEIN"/>
    <property type="match status" value="1"/>
</dbReference>
<evidence type="ECO:0000313" key="4">
    <source>
        <dbReference type="Proteomes" id="UP000182521"/>
    </source>
</evidence>
<evidence type="ECO:0000313" key="3">
    <source>
        <dbReference type="EMBL" id="APC97176.1"/>
    </source>
</evidence>
<feature type="transmembrane region" description="Helical" evidence="1">
    <location>
        <begin position="6"/>
        <end position="28"/>
    </location>
</feature>
<dbReference type="EMBL" id="CP009654">
    <property type="protein sequence ID" value="APC97176.1"/>
    <property type="molecule type" value="Genomic_DNA"/>
</dbReference>
<accession>A0A1J0KTR8</accession>
<feature type="transmembrane region" description="Helical" evidence="1">
    <location>
        <begin position="306"/>
        <end position="325"/>
    </location>
</feature>
<feature type="domain" description="VWFA" evidence="2">
    <location>
        <begin position="93"/>
        <end position="273"/>
    </location>
</feature>
<gene>
    <name evidence="3" type="ORF">KX01_506</name>
</gene>
<feature type="transmembrane region" description="Helical" evidence="1">
    <location>
        <begin position="58"/>
        <end position="80"/>
    </location>
</feature>
<dbReference type="AlphaFoldDB" id="A0A1J0KTR8"/>
<keyword evidence="4" id="KW-1185">Reference proteome</keyword>
<dbReference type="RefSeq" id="WP_071663488.1">
    <property type="nucleotide sequence ID" value="NZ_CP009654.1"/>
</dbReference>
<evidence type="ECO:0000259" key="2">
    <source>
        <dbReference type="PROSITE" id="PS50234"/>
    </source>
</evidence>
<dbReference type="Pfam" id="PF13519">
    <property type="entry name" value="VWA_2"/>
    <property type="match status" value="1"/>
</dbReference>
<dbReference type="STRING" id="1542390.KX01_506"/>
<dbReference type="SMART" id="SM00327">
    <property type="entry name" value="VWA"/>
    <property type="match status" value="1"/>
</dbReference>
<dbReference type="InterPro" id="IPR036465">
    <property type="entry name" value="vWFA_dom_sf"/>
</dbReference>
<sequence>MTLIHFIRPWWFLAVIPGVFIFILLIRYNHSSNTWLKHCDKHLLEHVVVGNKLGKKRFIVPSFFLLMWALAILALAGPAWTYQDVPVYEKSMPRVIALDVSDSMDTTDVSPSRLQRAKYKILDLLKEIREGQTGMIVFSSEPFVVSPLTTDAKTISNLVPVLKTDIVPVQGHDIAKALTKSAELIKQAGFNEGEIILITDSKPTDEAYKEAKNLENEGIKVTTFAIGTAKGGVAQSTEGAYIKDENGNIKYFGVDLAALQKLAKVGGGIFVTLTPGNDDIDRILVDNGQLTNEKKSDSEAGSSSVWLDRGVWFIWVLIVLLAILFRKGILEKVCR</sequence>
<dbReference type="InterPro" id="IPR002035">
    <property type="entry name" value="VWF_A"/>
</dbReference>
<dbReference type="PROSITE" id="PS50234">
    <property type="entry name" value="VWFA"/>
    <property type="match status" value="1"/>
</dbReference>
<keyword evidence="1" id="KW-0472">Membrane</keyword>
<dbReference type="PANTHER" id="PTHR22550:SF14">
    <property type="entry name" value="VWFA DOMAIN-CONTAINING PROTEIN"/>
    <property type="match status" value="1"/>
</dbReference>
<dbReference type="Gene3D" id="3.40.50.410">
    <property type="entry name" value="von Willebrand factor, type A domain"/>
    <property type="match status" value="1"/>
</dbReference>
<keyword evidence="1" id="KW-0812">Transmembrane</keyword>
<organism evidence="3 4">
    <name type="scientific">Francisella frigiditurris</name>
    <dbReference type="NCBI Taxonomy" id="1542390"/>
    <lineage>
        <taxon>Bacteria</taxon>
        <taxon>Pseudomonadati</taxon>
        <taxon>Pseudomonadota</taxon>
        <taxon>Gammaproteobacteria</taxon>
        <taxon>Thiotrichales</taxon>
        <taxon>Francisellaceae</taxon>
        <taxon>Francisella</taxon>
    </lineage>
</organism>
<dbReference type="SUPFAM" id="SSF53300">
    <property type="entry name" value="vWA-like"/>
    <property type="match status" value="1"/>
</dbReference>
<evidence type="ECO:0000256" key="1">
    <source>
        <dbReference type="SAM" id="Phobius"/>
    </source>
</evidence>